<dbReference type="OrthoDB" id="2359216at2759"/>
<organism evidence="1 2">
    <name type="scientific">Arctia plantaginis</name>
    <name type="common">Wood tiger moth</name>
    <name type="synonym">Phalaena plantaginis</name>
    <dbReference type="NCBI Taxonomy" id="874455"/>
    <lineage>
        <taxon>Eukaryota</taxon>
        <taxon>Metazoa</taxon>
        <taxon>Ecdysozoa</taxon>
        <taxon>Arthropoda</taxon>
        <taxon>Hexapoda</taxon>
        <taxon>Insecta</taxon>
        <taxon>Pterygota</taxon>
        <taxon>Neoptera</taxon>
        <taxon>Endopterygota</taxon>
        <taxon>Lepidoptera</taxon>
        <taxon>Glossata</taxon>
        <taxon>Ditrysia</taxon>
        <taxon>Noctuoidea</taxon>
        <taxon>Erebidae</taxon>
        <taxon>Arctiinae</taxon>
        <taxon>Arctia</taxon>
    </lineage>
</organism>
<dbReference type="Proteomes" id="UP000494256">
    <property type="component" value="Unassembled WGS sequence"/>
</dbReference>
<name>A0A8S1AZ33_ARCPL</name>
<dbReference type="EMBL" id="CADEBD010000349">
    <property type="protein sequence ID" value="CAB3250881.1"/>
    <property type="molecule type" value="Genomic_DNA"/>
</dbReference>
<evidence type="ECO:0000313" key="2">
    <source>
        <dbReference type="Proteomes" id="UP000494256"/>
    </source>
</evidence>
<accession>A0A8S1AZ33</accession>
<reference evidence="1 2" key="1">
    <citation type="submission" date="2020-04" db="EMBL/GenBank/DDBJ databases">
        <authorList>
            <person name="Wallbank WR R."/>
            <person name="Pardo Diaz C."/>
            <person name="Kozak K."/>
            <person name="Martin S."/>
            <person name="Jiggins C."/>
            <person name="Moest M."/>
            <person name="Warren A I."/>
            <person name="Byers J.R.P. K."/>
            <person name="Montejo-Kovacevich G."/>
            <person name="Yen C E."/>
        </authorList>
    </citation>
    <scope>NUCLEOTIDE SEQUENCE [LARGE SCALE GENOMIC DNA]</scope>
</reference>
<evidence type="ECO:0000313" key="1">
    <source>
        <dbReference type="EMBL" id="CAB3250881.1"/>
    </source>
</evidence>
<dbReference type="AlphaFoldDB" id="A0A8S1AZ33"/>
<gene>
    <name evidence="1" type="ORF">APLA_LOCUS13382</name>
</gene>
<protein>
    <submittedName>
        <fullName evidence="1">Uncharacterized protein</fullName>
    </submittedName>
</protein>
<sequence>MPFDVASAECERAWRSQPARADGCDTTDAADAAGALSAADMDALISSSQPAAADDLLLRASGSARAPLVRRMTRLWLRAEPSRALHALGLALRRRGYVWRRLHPHLVSLSPATPHRRLEIALTSRSCPQLAIECGAELHMRACALRYGAGGTLLEFRRSRGCGLQFKRRFVELREALRPLEAPPPDDDDAVALS</sequence>
<proteinExistence type="predicted"/>
<comment type="caution">
    <text evidence="1">The sequence shown here is derived from an EMBL/GenBank/DDBJ whole genome shotgun (WGS) entry which is preliminary data.</text>
</comment>